<feature type="repeat" description="PPR" evidence="2">
    <location>
        <begin position="507"/>
        <end position="541"/>
    </location>
</feature>
<dbReference type="GO" id="GO:0003723">
    <property type="term" value="F:RNA binding"/>
    <property type="evidence" value="ECO:0007669"/>
    <property type="project" value="InterPro"/>
</dbReference>
<dbReference type="SUPFAM" id="SSF48452">
    <property type="entry name" value="TPR-like"/>
    <property type="match status" value="1"/>
</dbReference>
<dbReference type="Pfam" id="PF20431">
    <property type="entry name" value="E_motif"/>
    <property type="match status" value="1"/>
</dbReference>
<evidence type="ECO:0000313" key="4">
    <source>
        <dbReference type="EMBL" id="KAA3475612.1"/>
    </source>
</evidence>
<feature type="repeat" description="PPR" evidence="2">
    <location>
        <begin position="99"/>
        <end position="133"/>
    </location>
</feature>
<dbReference type="PANTHER" id="PTHR47926">
    <property type="entry name" value="PENTATRICOPEPTIDE REPEAT-CONTAINING PROTEIN"/>
    <property type="match status" value="1"/>
</dbReference>
<sequence length="1178" mass="132166">MLKLKPTRLLKQHFASPHHQLLFYSTSNYLNCHLDSFLSTNAASSTVKSLFQSHALIITSGNSNDNIFISSKLISLYAFFNKPHCSTKVFDSLPIPKKDVFLWNSVIKSHFSNGNYSESFAYYLKMRLSNTLPNDFTVPMVVSACAELRWDVCGRYVHGLVLKSSLFVLSSAVGSSFVFMYAKCGSMGDAHLVFDEMIVKDVVAWTALVIGCVQNGQSEKGLECLRDMHRVAEDGDTRPNFRTLEGGFQACANLCALDEGKCLHGFVVKTGLGFDPLVQSSILSMYSRCGSVGDSYASFSEVVDKDVISWTSIISVNARFGLMKECLDIFWEMQVDGLCADGILISSMVLGFGNFMSVREGKAFHGLIIRRNFLFNQLVHNAFLSMYCKFRILSMAEKLFIRIPNHSMESWNIMVHGYCKMGQEAKAIELFRNMQQLGIEVDSNSLVSVIISCSQLGAIRIGRSLHCQIVKSYMADNTSIANSLIDMYGKVGNLTVAWRIFNQTQRDVITWNTMMSAYTCCGHFSEAIALFDQMLLGNLMPDLATLLTVVSACSHLASWEKGERIHCYIKEGGYELCQSLVTALIDMYAKCGQIEKSRELFMLIEEKDVVSWNVMISGYAMHGDAKSALQIFQQMEESKAKPNDLTFLSLLNACAHAGLVEEGKFLFSRMEHYSIKPNLKHYACMTDLLGRSGNLQEAEALVMSMPISPDGGVWGALLSSCLVHNETEMGIRIAKRAIDFYPENDGYYILISNMYSSMGWWEEAERAREMMKERGVGKKAGWSAIMRLKLQYACEKTYGLMGSGSLLYPKNEAALHNASIVFCSIKPIPLSQAIQQTWQAISNSEVYNGSHLYVRWGFHVSWHREMKLFLSVPVSGSLLSFCIASFTSFSSAGLRSSTTDLGDGTVMHVWIPKLHVQSKPTLVLIHGFGANAMWQWNDFISPLISRFNVYVPDLLFFGESYTTRPERSEQFQAECVVRVMEAHGVVSGMNVVGISYGGFVGYRMAAQVKERIEKVVLCCTGVCLEEKDMEEGMFKVKSVDEAVSILLPQTPEKMRELMKLSFYKPTERVPSCFLNDFIHVMCTEYLQERKDLILALHKDRNLSDLPKITQPTLIIWGEHDQIFPLELGHRLKRHLGDNAELVIIKNAGHAINAEKPKELFKHLKSFLIDPLSPAKPGN</sequence>
<evidence type="ECO:0000259" key="3">
    <source>
        <dbReference type="Pfam" id="PF12697"/>
    </source>
</evidence>
<evidence type="ECO:0000256" key="1">
    <source>
        <dbReference type="ARBA" id="ARBA00022737"/>
    </source>
</evidence>
<dbReference type="Pfam" id="PF01535">
    <property type="entry name" value="PPR"/>
    <property type="match status" value="5"/>
</dbReference>
<protein>
    <submittedName>
        <fullName evidence="4">Pentatricopeptide repeat-containing protein mitochondrial</fullName>
    </submittedName>
</protein>
<feature type="repeat" description="PPR" evidence="2">
    <location>
        <begin position="306"/>
        <end position="340"/>
    </location>
</feature>
<accession>A0A5B6W3C6</accession>
<dbReference type="Proteomes" id="UP000325315">
    <property type="component" value="Unassembled WGS sequence"/>
</dbReference>
<dbReference type="OrthoDB" id="1882346at2759"/>
<dbReference type="GO" id="GO:0009451">
    <property type="term" value="P:RNA modification"/>
    <property type="evidence" value="ECO:0007669"/>
    <property type="project" value="InterPro"/>
</dbReference>
<reference evidence="5" key="1">
    <citation type="journal article" date="2019" name="Plant Biotechnol. J.">
        <title>Genome sequencing of the Australian wild diploid species Gossypium australe highlights disease resistance and delayed gland morphogenesis.</title>
        <authorList>
            <person name="Cai Y."/>
            <person name="Cai X."/>
            <person name="Wang Q."/>
            <person name="Wang P."/>
            <person name="Zhang Y."/>
            <person name="Cai C."/>
            <person name="Xu Y."/>
            <person name="Wang K."/>
            <person name="Zhou Z."/>
            <person name="Wang C."/>
            <person name="Geng S."/>
            <person name="Li B."/>
            <person name="Dong Q."/>
            <person name="Hou Y."/>
            <person name="Wang H."/>
            <person name="Ai P."/>
            <person name="Liu Z."/>
            <person name="Yi F."/>
            <person name="Sun M."/>
            <person name="An G."/>
            <person name="Cheng J."/>
            <person name="Zhang Y."/>
            <person name="Shi Q."/>
            <person name="Xie Y."/>
            <person name="Shi X."/>
            <person name="Chang Y."/>
            <person name="Huang F."/>
            <person name="Chen Y."/>
            <person name="Hong S."/>
            <person name="Mi L."/>
            <person name="Sun Q."/>
            <person name="Zhang L."/>
            <person name="Zhou B."/>
            <person name="Peng R."/>
            <person name="Zhang X."/>
            <person name="Liu F."/>
        </authorList>
    </citation>
    <scope>NUCLEOTIDE SEQUENCE [LARGE SCALE GENOMIC DNA]</scope>
    <source>
        <strain evidence="5">cv. PA1801</strain>
    </source>
</reference>
<dbReference type="InterPro" id="IPR000073">
    <property type="entry name" value="AB_hydrolase_1"/>
</dbReference>
<feature type="repeat" description="PPR" evidence="2">
    <location>
        <begin position="407"/>
        <end position="441"/>
    </location>
</feature>
<dbReference type="NCBIfam" id="TIGR00756">
    <property type="entry name" value="PPR"/>
    <property type="match status" value="6"/>
</dbReference>
<evidence type="ECO:0000256" key="2">
    <source>
        <dbReference type="PROSITE-ProRule" id="PRU00708"/>
    </source>
</evidence>
<dbReference type="FunFam" id="1.25.40.10:FF:000343">
    <property type="entry name" value="Pentatricopeptide repeat-containing protein At3g58590"/>
    <property type="match status" value="1"/>
</dbReference>
<dbReference type="InterPro" id="IPR046848">
    <property type="entry name" value="E_motif"/>
</dbReference>
<dbReference type="Pfam" id="PF12697">
    <property type="entry name" value="Abhydrolase_6"/>
    <property type="match status" value="1"/>
</dbReference>
<organism evidence="4 5">
    <name type="scientific">Gossypium australe</name>
    <dbReference type="NCBI Taxonomy" id="47621"/>
    <lineage>
        <taxon>Eukaryota</taxon>
        <taxon>Viridiplantae</taxon>
        <taxon>Streptophyta</taxon>
        <taxon>Embryophyta</taxon>
        <taxon>Tracheophyta</taxon>
        <taxon>Spermatophyta</taxon>
        <taxon>Magnoliopsida</taxon>
        <taxon>eudicotyledons</taxon>
        <taxon>Gunneridae</taxon>
        <taxon>Pentapetalae</taxon>
        <taxon>rosids</taxon>
        <taxon>malvids</taxon>
        <taxon>Malvales</taxon>
        <taxon>Malvaceae</taxon>
        <taxon>Malvoideae</taxon>
        <taxon>Gossypium</taxon>
    </lineage>
</organism>
<keyword evidence="1" id="KW-0677">Repeat</keyword>
<dbReference type="PROSITE" id="PS51375">
    <property type="entry name" value="PPR"/>
    <property type="match status" value="6"/>
</dbReference>
<feature type="domain" description="AB hydrolase-1" evidence="3">
    <location>
        <begin position="922"/>
        <end position="1160"/>
    </location>
</feature>
<feature type="repeat" description="PPR" evidence="2">
    <location>
        <begin position="608"/>
        <end position="642"/>
    </location>
</feature>
<dbReference type="FunFam" id="1.25.40.10:FF:000090">
    <property type="entry name" value="Pentatricopeptide repeat-containing protein, chloroplastic"/>
    <property type="match status" value="1"/>
</dbReference>
<dbReference type="EMBL" id="SMMG02000005">
    <property type="protein sequence ID" value="KAA3475612.1"/>
    <property type="molecule type" value="Genomic_DNA"/>
</dbReference>
<proteinExistence type="predicted"/>
<dbReference type="SUPFAM" id="SSF53474">
    <property type="entry name" value="alpha/beta-Hydrolases"/>
    <property type="match status" value="1"/>
</dbReference>
<dbReference type="Gene3D" id="1.25.40.10">
    <property type="entry name" value="Tetratricopeptide repeat domain"/>
    <property type="match status" value="5"/>
</dbReference>
<feature type="repeat" description="PPR" evidence="2">
    <location>
        <begin position="643"/>
        <end position="677"/>
    </location>
</feature>
<dbReference type="InterPro" id="IPR011990">
    <property type="entry name" value="TPR-like_helical_dom_sf"/>
</dbReference>
<dbReference type="AlphaFoldDB" id="A0A5B6W3C6"/>
<dbReference type="Gene3D" id="3.40.50.1820">
    <property type="entry name" value="alpha/beta hydrolase"/>
    <property type="match status" value="1"/>
</dbReference>
<comment type="caution">
    <text evidence="4">The sequence shown here is derived from an EMBL/GenBank/DDBJ whole genome shotgun (WGS) entry which is preliminary data.</text>
</comment>
<dbReference type="InterPro" id="IPR029058">
    <property type="entry name" value="AB_hydrolase_fold"/>
</dbReference>
<dbReference type="PRINTS" id="PR00111">
    <property type="entry name" value="ABHYDROLASE"/>
</dbReference>
<evidence type="ECO:0000313" key="5">
    <source>
        <dbReference type="Proteomes" id="UP000325315"/>
    </source>
</evidence>
<keyword evidence="5" id="KW-1185">Reference proteome</keyword>
<dbReference type="FunFam" id="1.25.40.10:FF:000883">
    <property type="entry name" value="Pentatricopeptide repeat-containing protein"/>
    <property type="match status" value="1"/>
</dbReference>
<dbReference type="Pfam" id="PF13041">
    <property type="entry name" value="PPR_2"/>
    <property type="match status" value="3"/>
</dbReference>
<dbReference type="InterPro" id="IPR046960">
    <property type="entry name" value="PPR_At4g14850-like_plant"/>
</dbReference>
<dbReference type="InterPro" id="IPR002885">
    <property type="entry name" value="PPR_rpt"/>
</dbReference>
<dbReference type="PANTHER" id="PTHR47926:SF397">
    <property type="entry name" value="(WILD MALAYSIAN BANANA) HYPOTHETICAL PROTEIN"/>
    <property type="match status" value="1"/>
</dbReference>
<gene>
    <name evidence="4" type="ORF">EPI10_025770</name>
</gene>
<name>A0A5B6W3C6_9ROSI</name>